<dbReference type="EMBL" id="JAVRHP010000020">
    <property type="protein sequence ID" value="MDT0649647.1"/>
    <property type="molecule type" value="Genomic_DNA"/>
</dbReference>
<dbReference type="SUPFAM" id="SSF53756">
    <property type="entry name" value="UDP-Glycosyltransferase/glycogen phosphorylase"/>
    <property type="match status" value="1"/>
</dbReference>
<dbReference type="Proteomes" id="UP001248819">
    <property type="component" value="Unassembled WGS sequence"/>
</dbReference>
<reference evidence="1 2" key="1">
    <citation type="submission" date="2023-09" db="EMBL/GenBank/DDBJ databases">
        <authorList>
            <person name="Rey-Velasco X."/>
        </authorList>
    </citation>
    <scope>NUCLEOTIDE SEQUENCE [LARGE SCALE GENOMIC DNA]</scope>
    <source>
        <strain evidence="1 2">F297</strain>
    </source>
</reference>
<protein>
    <submittedName>
        <fullName evidence="1">UDP-2,4-diacetamido-2,4, 6-trideoxy-beta-L-altropyranose hydrolase</fullName>
        <ecNumber evidence="1">3.6.1.57</ecNumber>
    </submittedName>
</protein>
<accession>A0ABU3CTT9</accession>
<dbReference type="Gene3D" id="3.40.50.11190">
    <property type="match status" value="1"/>
</dbReference>
<dbReference type="Gene3D" id="3.40.50.2000">
    <property type="entry name" value="Glycogen Phosphorylase B"/>
    <property type="match status" value="1"/>
</dbReference>
<dbReference type="RefSeq" id="WP_311483808.1">
    <property type="nucleotide sequence ID" value="NZ_JAVRHP010000020.1"/>
</dbReference>
<gene>
    <name evidence="1" type="primary">pseG</name>
    <name evidence="1" type="ORF">RM529_05790</name>
</gene>
<sequence>MGKSRIFIRADGGLEIGLGHLVRCLALAQMLKEQYKFEFVCKSIPEKFQEEITSQGFSVSIISSEEYFFEKLVSGIIVILDHYGMDSGYQQRIKSKECKLVVIDDLHDKEFFADIIINHSPGIKSQNYKAQSYTKFALGINYALLRPQFLRAARDVVKRNANKTVLICFGGSDFYNLTEKCLTAVIHYSQYKKVNVVLGAAYDNVGKIQEIAGNTTNVKIYHAVDAEVMLALMQDSDVAIVPSSGIVFEVIAAGCLPFITYYAENQKLLFAHLVEKKGFKFFNGIGFNEESFLKNLQQLEYRQDESYSRMRKEIGSSKENHLKNFEYLEEK</sequence>
<evidence type="ECO:0000313" key="2">
    <source>
        <dbReference type="Proteomes" id="UP001248819"/>
    </source>
</evidence>
<keyword evidence="2" id="KW-1185">Reference proteome</keyword>
<name>A0ABU3CTT9_9FLAO</name>
<keyword evidence="1" id="KW-0378">Hydrolase</keyword>
<evidence type="ECO:0000313" key="1">
    <source>
        <dbReference type="EMBL" id="MDT0649647.1"/>
    </source>
</evidence>
<dbReference type="EC" id="3.6.1.57" evidence="1"/>
<dbReference type="InterPro" id="IPR020023">
    <property type="entry name" value="PseG"/>
</dbReference>
<comment type="caution">
    <text evidence="1">The sequence shown here is derived from an EMBL/GenBank/DDBJ whole genome shotgun (WGS) entry which is preliminary data.</text>
</comment>
<organism evidence="1 2">
    <name type="scientific">Autumnicola edwardsiae</name>
    <dbReference type="NCBI Taxonomy" id="3075594"/>
    <lineage>
        <taxon>Bacteria</taxon>
        <taxon>Pseudomonadati</taxon>
        <taxon>Bacteroidota</taxon>
        <taxon>Flavobacteriia</taxon>
        <taxon>Flavobacteriales</taxon>
        <taxon>Flavobacteriaceae</taxon>
        <taxon>Autumnicola</taxon>
    </lineage>
</organism>
<dbReference type="NCBIfam" id="TIGR03590">
    <property type="entry name" value="PseG"/>
    <property type="match status" value="1"/>
</dbReference>
<dbReference type="GO" id="GO:0016787">
    <property type="term" value="F:hydrolase activity"/>
    <property type="evidence" value="ECO:0007669"/>
    <property type="project" value="UniProtKB-KW"/>
</dbReference>
<proteinExistence type="predicted"/>